<dbReference type="Gene3D" id="3.70.10.10">
    <property type="match status" value="1"/>
</dbReference>
<feature type="compositionally biased region" description="Low complexity" evidence="1">
    <location>
        <begin position="373"/>
        <end position="394"/>
    </location>
</feature>
<dbReference type="InterPro" id="IPR007268">
    <property type="entry name" value="Rad9/Ddc1"/>
</dbReference>
<dbReference type="Pfam" id="PF04139">
    <property type="entry name" value="Rad9"/>
    <property type="match status" value="1"/>
</dbReference>
<protein>
    <submittedName>
        <fullName evidence="2">Uncharacterized protein</fullName>
    </submittedName>
</protein>
<keyword evidence="3" id="KW-1185">Reference proteome</keyword>
<dbReference type="Proteomes" id="UP001244341">
    <property type="component" value="Chromosome 1b"/>
</dbReference>
<evidence type="ECO:0000313" key="2">
    <source>
        <dbReference type="EMBL" id="WIA08411.1"/>
    </source>
</evidence>
<dbReference type="InterPro" id="IPR046938">
    <property type="entry name" value="DNA_clamp_sf"/>
</dbReference>
<feature type="compositionally biased region" description="Low complexity" evidence="1">
    <location>
        <begin position="567"/>
        <end position="611"/>
    </location>
</feature>
<feature type="region of interest" description="Disordered" evidence="1">
    <location>
        <begin position="373"/>
        <end position="426"/>
    </location>
</feature>
<gene>
    <name evidence="2" type="ORF">OEZ85_007849</name>
</gene>
<name>A0ABY8TH58_TETOB</name>
<feature type="compositionally biased region" description="Acidic residues" evidence="1">
    <location>
        <begin position="618"/>
        <end position="635"/>
    </location>
</feature>
<proteinExistence type="predicted"/>
<dbReference type="EMBL" id="CP126208">
    <property type="protein sequence ID" value="WIA08411.1"/>
    <property type="molecule type" value="Genomic_DNA"/>
</dbReference>
<evidence type="ECO:0000256" key="1">
    <source>
        <dbReference type="SAM" id="MobiDB-lite"/>
    </source>
</evidence>
<organism evidence="2 3">
    <name type="scientific">Tetradesmus obliquus</name>
    <name type="common">Green alga</name>
    <name type="synonym">Acutodesmus obliquus</name>
    <dbReference type="NCBI Taxonomy" id="3088"/>
    <lineage>
        <taxon>Eukaryota</taxon>
        <taxon>Viridiplantae</taxon>
        <taxon>Chlorophyta</taxon>
        <taxon>core chlorophytes</taxon>
        <taxon>Chlorophyceae</taxon>
        <taxon>CS clade</taxon>
        <taxon>Sphaeropleales</taxon>
        <taxon>Scenedesmaceae</taxon>
        <taxon>Tetradesmus</taxon>
    </lineage>
</organism>
<accession>A0ABY8TH58</accession>
<sequence>MSLSFVLVGHQIRRFRTALKALAAIGSELLVEGVPERLVLRSINSARSAFLAVTLSAQFFESYNLFASTGLVQAGVLLKHLLAAFRSSRVSSMAFELNPEQATLTVTLKCDNGLLKRYGLDISSSDILQATLDGDDLPVCVVAESAELNRLLGTFQSTLDEITIIAQPEQEPQHSTAAAAAAARRSVQIKSFYDPAKGASSRSLQTSLELNSQTVFKAYSHAGVSASDVTINLKDLKALLGLCLELGADVSLRFDKAGLPLLAVPHLRGAQEVDYTAELILATLQESQIPDDEWTTTDNAGAAAAAAGAGDGVELGDAFHANGAAAAERTETIAPASTFAGRGVAGAAAAGGDVTPQGGLSRPPGIIRFNARQQEQQQQQEPAVAASGGRSAAAGSGGGAGFSGRSGGGAAAGAGSGGGRYSRGSGLSRLQRLEAEEDEDEPGGVAPYSRLTSTMAARSGGASGAAAAAAGMSGGAGSGGGFGGLRSPTVGGYQQHPQQQQQQQQPADSGYASRSLGEFGAGQQAAGVAARYQGAAAAAGAVRPGGGTDSQADDPEALPGMRQAHHQQQQQGQGQQQQGFGSEQQWAPSDPQQQQQPQQQQPQQQQQQQQQEQVEGGGYEDFDDDEELLASDDQDMQQADGANFGFL</sequence>
<feature type="compositionally biased region" description="Low complexity" evidence="1">
    <location>
        <begin position="494"/>
        <end position="506"/>
    </location>
</feature>
<reference evidence="2 3" key="1">
    <citation type="submission" date="2023-05" db="EMBL/GenBank/DDBJ databases">
        <title>A 100% complete, gapless, phased diploid assembly of the Scenedesmus obliquus UTEX 3031 genome.</title>
        <authorList>
            <person name="Biondi T.C."/>
            <person name="Hanschen E.R."/>
            <person name="Kwon T."/>
            <person name="Eng W."/>
            <person name="Kruse C.P.S."/>
            <person name="Koehler S.I."/>
            <person name="Kunde Y."/>
            <person name="Gleasner C.D."/>
            <person name="You Mak K.T."/>
            <person name="Polle J."/>
            <person name="Hovde B.T."/>
            <person name="Starkenburg S.R."/>
        </authorList>
    </citation>
    <scope>NUCLEOTIDE SEQUENCE [LARGE SCALE GENOMIC DNA]</scope>
    <source>
        <strain evidence="2 3">DOE0152z</strain>
    </source>
</reference>
<dbReference type="SUPFAM" id="SSF55979">
    <property type="entry name" value="DNA clamp"/>
    <property type="match status" value="1"/>
</dbReference>
<dbReference type="PANTHER" id="PTHR15237:SF0">
    <property type="entry name" value="CELL CYCLE CHECKPOINT CONTROL PROTEIN"/>
    <property type="match status" value="1"/>
</dbReference>
<feature type="region of interest" description="Disordered" evidence="1">
    <location>
        <begin position="479"/>
        <end position="647"/>
    </location>
</feature>
<feature type="compositionally biased region" description="Gly residues" evidence="1">
    <location>
        <begin position="395"/>
        <end position="421"/>
    </location>
</feature>
<feature type="compositionally biased region" description="Low complexity" evidence="1">
    <location>
        <begin position="521"/>
        <end position="542"/>
    </location>
</feature>
<dbReference type="PANTHER" id="PTHR15237">
    <property type="entry name" value="DNA REPAIR PROTEIN RAD9"/>
    <property type="match status" value="1"/>
</dbReference>
<evidence type="ECO:0000313" key="3">
    <source>
        <dbReference type="Proteomes" id="UP001244341"/>
    </source>
</evidence>